<dbReference type="OrthoDB" id="5398391at2759"/>
<evidence type="ECO:0000256" key="2">
    <source>
        <dbReference type="SAM" id="MobiDB-lite"/>
    </source>
</evidence>
<name>A0A1C7MBK8_GRIFR</name>
<reference evidence="4 5" key="1">
    <citation type="submission" date="2016-03" db="EMBL/GenBank/DDBJ databases">
        <title>Whole genome sequencing of Grifola frondosa 9006-11.</title>
        <authorList>
            <person name="Min B."/>
            <person name="Park H."/>
            <person name="Kim J.-G."/>
            <person name="Cho H."/>
            <person name="Oh Y.-L."/>
            <person name="Kong W.-S."/>
            <person name="Choi I.-G."/>
        </authorList>
    </citation>
    <scope>NUCLEOTIDE SEQUENCE [LARGE SCALE GENOMIC DNA]</scope>
    <source>
        <strain evidence="4 5">9006-11</strain>
    </source>
</reference>
<comment type="caution">
    <text evidence="4">The sequence shown here is derived from an EMBL/GenBank/DDBJ whole genome shotgun (WGS) entry which is preliminary data.</text>
</comment>
<sequence length="177" mass="19216">MSALPRLHDVLSSSSDENSPLARALGILFEPSPTLFSDLVPALAAHISSAPPNSISTYMSLIDLSLTIISKWDDDLRAHFIAGHPRIGEVNGLSQLSTKEQAALATSPDVLARLTHLNACYEHRYPGLRFITFVNGRTRAAIKDEMEGVLGLASSLSPDDPPVDNGERRDWWGGVEE</sequence>
<dbReference type="Pfam" id="PF09349">
    <property type="entry name" value="OHCU_decarbox"/>
    <property type="match status" value="1"/>
</dbReference>
<organism evidence="4 5">
    <name type="scientific">Grifola frondosa</name>
    <name type="common">Maitake</name>
    <name type="synonym">Polyporus frondosus</name>
    <dbReference type="NCBI Taxonomy" id="5627"/>
    <lineage>
        <taxon>Eukaryota</taxon>
        <taxon>Fungi</taxon>
        <taxon>Dikarya</taxon>
        <taxon>Basidiomycota</taxon>
        <taxon>Agaricomycotina</taxon>
        <taxon>Agaricomycetes</taxon>
        <taxon>Polyporales</taxon>
        <taxon>Grifolaceae</taxon>
        <taxon>Grifola</taxon>
    </lineage>
</organism>
<proteinExistence type="predicted"/>
<dbReference type="SUPFAM" id="SSF158694">
    <property type="entry name" value="UraD-Like"/>
    <property type="match status" value="1"/>
</dbReference>
<dbReference type="AlphaFoldDB" id="A0A1C7MBK8"/>
<dbReference type="Gene3D" id="1.10.3330.10">
    <property type="entry name" value="Oxo-4-hydroxy-4-carboxy-5-ureidoimidazoline decarboxylase"/>
    <property type="match status" value="1"/>
</dbReference>
<evidence type="ECO:0000313" key="5">
    <source>
        <dbReference type="Proteomes" id="UP000092993"/>
    </source>
</evidence>
<keyword evidence="1" id="KW-0659">Purine metabolism</keyword>
<dbReference type="PANTHER" id="PTHR37987:SF1">
    <property type="entry name" value="OXO-4-HYDROXY-4-CARBOXY-5-UREIDOIMIDAZOLINE DECARBOXYLASE DOMAIN-CONTAINING PROTEIN"/>
    <property type="match status" value="1"/>
</dbReference>
<dbReference type="EMBL" id="LUGG01000006">
    <property type="protein sequence ID" value="OBZ74258.1"/>
    <property type="molecule type" value="Genomic_DNA"/>
</dbReference>
<evidence type="ECO:0000313" key="4">
    <source>
        <dbReference type="EMBL" id="OBZ74258.1"/>
    </source>
</evidence>
<dbReference type="InterPro" id="IPR036778">
    <property type="entry name" value="OHCU_decarboxylase_sf"/>
</dbReference>
<evidence type="ECO:0000259" key="3">
    <source>
        <dbReference type="Pfam" id="PF09349"/>
    </source>
</evidence>
<gene>
    <name evidence="4" type="ORF">A0H81_06037</name>
</gene>
<protein>
    <recommendedName>
        <fullName evidence="3">Oxo-4-hydroxy-4-carboxy-5-ureidoimidazoline decarboxylase domain-containing protein</fullName>
    </recommendedName>
</protein>
<evidence type="ECO:0000256" key="1">
    <source>
        <dbReference type="ARBA" id="ARBA00022631"/>
    </source>
</evidence>
<dbReference type="InterPro" id="IPR018020">
    <property type="entry name" value="OHCU_decarboxylase"/>
</dbReference>
<keyword evidence="5" id="KW-1185">Reference proteome</keyword>
<feature type="region of interest" description="Disordered" evidence="2">
    <location>
        <begin position="153"/>
        <end position="177"/>
    </location>
</feature>
<feature type="domain" description="Oxo-4-hydroxy-4-carboxy-5-ureidoimidazoline decarboxylase" evidence="3">
    <location>
        <begin position="23"/>
        <end position="147"/>
    </location>
</feature>
<dbReference type="OMA" id="AIQAMCD"/>
<dbReference type="PANTHER" id="PTHR37987">
    <property type="entry name" value="CHROMOSOME 9, WHOLE GENOME SHOTGUN SEQUENCE"/>
    <property type="match status" value="1"/>
</dbReference>
<accession>A0A1C7MBK8</accession>
<dbReference type="GO" id="GO:0006144">
    <property type="term" value="P:purine nucleobase metabolic process"/>
    <property type="evidence" value="ECO:0007669"/>
    <property type="project" value="UniProtKB-KW"/>
</dbReference>
<dbReference type="Proteomes" id="UP000092993">
    <property type="component" value="Unassembled WGS sequence"/>
</dbReference>